<keyword evidence="1" id="KW-0812">Transmembrane</keyword>
<keyword evidence="1" id="KW-1133">Transmembrane helix</keyword>
<evidence type="ECO:0000313" key="2">
    <source>
        <dbReference type="EMBL" id="SUD59721.1"/>
    </source>
</evidence>
<dbReference type="RefSeq" id="WP_084342456.1">
    <property type="nucleotide sequence ID" value="NZ_UGUW01000004.1"/>
</dbReference>
<evidence type="ECO:0000256" key="1">
    <source>
        <dbReference type="SAM" id="Phobius"/>
    </source>
</evidence>
<dbReference type="Pfam" id="PF14897">
    <property type="entry name" value="EpsG"/>
    <property type="match status" value="1"/>
</dbReference>
<dbReference type="Proteomes" id="UP000254084">
    <property type="component" value="Unassembled WGS sequence"/>
</dbReference>
<gene>
    <name evidence="2" type="ORF">NCTC10860_02020</name>
</gene>
<dbReference type="AlphaFoldDB" id="A0A379K6J2"/>
<feature type="transmembrane region" description="Helical" evidence="1">
    <location>
        <begin position="73"/>
        <end position="93"/>
    </location>
</feature>
<feature type="transmembrane region" description="Helical" evidence="1">
    <location>
        <begin position="12"/>
        <end position="29"/>
    </location>
</feature>
<keyword evidence="1" id="KW-0472">Membrane</keyword>
<protein>
    <recommendedName>
        <fullName evidence="4">EpsG family protein</fullName>
    </recommendedName>
</protein>
<name>A0A379K6J2_ECTOL</name>
<accession>A0A379K6J2</accession>
<feature type="transmembrane region" description="Helical" evidence="1">
    <location>
        <begin position="218"/>
        <end position="235"/>
    </location>
</feature>
<feature type="transmembrane region" description="Helical" evidence="1">
    <location>
        <begin position="307"/>
        <end position="326"/>
    </location>
</feature>
<feature type="transmembrane region" description="Helical" evidence="1">
    <location>
        <begin position="143"/>
        <end position="167"/>
    </location>
</feature>
<evidence type="ECO:0000313" key="3">
    <source>
        <dbReference type="Proteomes" id="UP000254084"/>
    </source>
</evidence>
<feature type="transmembrane region" description="Helical" evidence="1">
    <location>
        <begin position="179"/>
        <end position="198"/>
    </location>
</feature>
<dbReference type="InterPro" id="IPR049458">
    <property type="entry name" value="EpsG-like"/>
</dbReference>
<proteinExistence type="predicted"/>
<feature type="transmembrane region" description="Helical" evidence="1">
    <location>
        <begin position="256"/>
        <end position="274"/>
    </location>
</feature>
<reference evidence="2 3" key="1">
    <citation type="submission" date="2018-06" db="EMBL/GenBank/DDBJ databases">
        <authorList>
            <consortium name="Pathogen Informatics"/>
            <person name="Doyle S."/>
        </authorList>
    </citation>
    <scope>NUCLEOTIDE SEQUENCE [LARGE SCALE GENOMIC DNA]</scope>
    <source>
        <strain evidence="2 3">NCTC10860</strain>
    </source>
</reference>
<organism evidence="2 3">
    <name type="scientific">Ectopseudomonas oleovorans</name>
    <name type="common">Pseudomonas oleovorans</name>
    <dbReference type="NCBI Taxonomy" id="301"/>
    <lineage>
        <taxon>Bacteria</taxon>
        <taxon>Pseudomonadati</taxon>
        <taxon>Pseudomonadota</taxon>
        <taxon>Gammaproteobacteria</taxon>
        <taxon>Pseudomonadales</taxon>
        <taxon>Pseudomonadaceae</taxon>
        <taxon>Ectopseudomonas</taxon>
    </lineage>
</organism>
<dbReference type="EMBL" id="UGUW01000004">
    <property type="protein sequence ID" value="SUD59721.1"/>
    <property type="molecule type" value="Genomic_DNA"/>
</dbReference>
<feature type="transmembrane region" description="Helical" evidence="1">
    <location>
        <begin position="280"/>
        <end position="300"/>
    </location>
</feature>
<sequence length="344" mass="40890">MTVRTLDKSSRQLDLFFSFSIFFLAWILYATNTWNGDWDAYEIYYYERDIRDWGFEIGYGFLNIAFRSLGFSYQWFVVFIATLSIFFIFRYVIKFSGIKSLFAVIYFLSFFALDYVLMRNTLAFAVFLYGFKLLMLPGFVNRFLYLFFVLIASTLHQSMLVFMLFVFSPVSHVFKKSTFVILFLFALISYVFIFPHVVRMLGFSGHLGLYGEFNLTGYLVAVFMSLIPVCSILYLDCLSKKTISVSGDFAYRYRVVVLNMNLLSLFFVFLYFESPIFVRLFRYIAFLNLVYISWLCLIHIKRSPEYLVVALFYVVFLFLYFINPYLEYTVFPLFFNNYFTGAFR</sequence>
<feature type="transmembrane region" description="Helical" evidence="1">
    <location>
        <begin position="105"/>
        <end position="131"/>
    </location>
</feature>
<evidence type="ECO:0008006" key="4">
    <source>
        <dbReference type="Google" id="ProtNLM"/>
    </source>
</evidence>